<organism evidence="11 12">
    <name type="scientific">Sphingobacterium zeae</name>
    <dbReference type="NCBI Taxonomy" id="1776859"/>
    <lineage>
        <taxon>Bacteria</taxon>
        <taxon>Pseudomonadati</taxon>
        <taxon>Bacteroidota</taxon>
        <taxon>Sphingobacteriia</taxon>
        <taxon>Sphingobacteriales</taxon>
        <taxon>Sphingobacteriaceae</taxon>
        <taxon>Sphingobacterium</taxon>
    </lineage>
</organism>
<evidence type="ECO:0000256" key="5">
    <source>
        <dbReference type="ARBA" id="ARBA00022777"/>
    </source>
</evidence>
<feature type="coiled-coil region" evidence="8">
    <location>
        <begin position="331"/>
        <end position="363"/>
    </location>
</feature>
<sequence length="649" mass="74711">MNHIYIFLFINFLTIIPNCIYAQSIGLEKVNKQLETVSGDSARILVYYKVASEIYKSAPQDAQEIVSKGLDLAEAKKFEALAIDLLNLQGVIYLKLNNFDESIKTHFRVLKRREERNDKKGMMLSFLNIGNVFNKSYDPEQALKYYQRALDLAKEIHDTRNRANISTNIGNIYAQKALNGEQKKDVSNAIDYLVKTVEFCKSNAPEVDLFNTYILLSYLYLKADKLEWSTYYTDLAIDITSKKKDPVGESYARINRANIYVKEKRFDLATKEVTLIKNIIAKSGLSNLTEELQGDFDKIAKAVKEQDEHLVLSDQDSSDRKFHEDAEILRVRIREELREKYESEKKELENKNLILENASIEREAYWVKLMWLVTFFVLLIFLVLVLLLVKKNRLLRKEKQKVDDQAAEIRHQHEELVQADRFRSTIFSVVSHDLRSPLSTFQALLSVSKIVDLPAHEIKNMLITIGNQVNTASKMLDSLLVWSSQQMANEKLDMQEIVPFQIVKECEELFIDRINLKNLFIDVRISPQLTILSDLKRFEFIIRNIFNNAIKFSFSGKSIIFNQRETDSEILISITDQGVGMDERKITALKSMQKQQTSLEGTFEEKGAGIGLMLCHEFANRMGYSITVESSEGFGSTFTLHIPKHHSAA</sequence>
<keyword evidence="9" id="KW-1133">Transmembrane helix</keyword>
<dbReference type="Proteomes" id="UP001244640">
    <property type="component" value="Unassembled WGS sequence"/>
</dbReference>
<feature type="repeat" description="TPR" evidence="7">
    <location>
        <begin position="123"/>
        <end position="156"/>
    </location>
</feature>
<dbReference type="CDD" id="cd00082">
    <property type="entry name" value="HisKA"/>
    <property type="match status" value="1"/>
</dbReference>
<dbReference type="PANTHER" id="PTHR43711">
    <property type="entry name" value="TWO-COMPONENT HISTIDINE KINASE"/>
    <property type="match status" value="1"/>
</dbReference>
<dbReference type="InterPro" id="IPR011990">
    <property type="entry name" value="TPR-like_helical_dom_sf"/>
</dbReference>
<keyword evidence="6" id="KW-0902">Two-component regulatory system</keyword>
<evidence type="ECO:0000259" key="10">
    <source>
        <dbReference type="PROSITE" id="PS50109"/>
    </source>
</evidence>
<dbReference type="PRINTS" id="PR00344">
    <property type="entry name" value="BCTRLSENSOR"/>
</dbReference>
<dbReference type="EC" id="2.7.13.3" evidence="2"/>
<keyword evidence="4 11" id="KW-0808">Transferase</keyword>
<dbReference type="GO" id="GO:0004673">
    <property type="term" value="F:protein histidine kinase activity"/>
    <property type="evidence" value="ECO:0007669"/>
    <property type="project" value="UniProtKB-EC"/>
</dbReference>
<keyword evidence="9" id="KW-0472">Membrane</keyword>
<evidence type="ECO:0000256" key="2">
    <source>
        <dbReference type="ARBA" id="ARBA00012438"/>
    </source>
</evidence>
<feature type="transmembrane region" description="Helical" evidence="9">
    <location>
        <begin position="369"/>
        <end position="389"/>
    </location>
</feature>
<protein>
    <recommendedName>
        <fullName evidence="2">histidine kinase</fullName>
        <ecNumber evidence="2">2.7.13.3</ecNumber>
    </recommendedName>
</protein>
<dbReference type="Pfam" id="PF13176">
    <property type="entry name" value="TPR_7"/>
    <property type="match status" value="1"/>
</dbReference>
<proteinExistence type="predicted"/>
<dbReference type="SUPFAM" id="SSF47384">
    <property type="entry name" value="Homodimeric domain of signal transducing histidine kinase"/>
    <property type="match status" value="1"/>
</dbReference>
<dbReference type="InterPro" id="IPR036890">
    <property type="entry name" value="HATPase_C_sf"/>
</dbReference>
<gene>
    <name evidence="11" type="ORF">QE382_004774</name>
</gene>
<comment type="caution">
    <text evidence="11">The sequence shown here is derived from an EMBL/GenBank/DDBJ whole genome shotgun (WGS) entry which is preliminary data.</text>
</comment>
<dbReference type="PROSITE" id="PS50109">
    <property type="entry name" value="HIS_KIN"/>
    <property type="match status" value="1"/>
</dbReference>
<dbReference type="InterPro" id="IPR036097">
    <property type="entry name" value="HisK_dim/P_sf"/>
</dbReference>
<dbReference type="PANTHER" id="PTHR43711:SF26">
    <property type="entry name" value="SENSOR HISTIDINE KINASE RCSC"/>
    <property type="match status" value="1"/>
</dbReference>
<keyword evidence="3" id="KW-0597">Phosphoprotein</keyword>
<evidence type="ECO:0000256" key="9">
    <source>
        <dbReference type="SAM" id="Phobius"/>
    </source>
</evidence>
<accession>A0ABU0UD54</accession>
<dbReference type="Gene3D" id="3.30.565.10">
    <property type="entry name" value="Histidine kinase-like ATPase, C-terminal domain"/>
    <property type="match status" value="1"/>
</dbReference>
<evidence type="ECO:0000313" key="11">
    <source>
        <dbReference type="EMBL" id="MDQ1152790.1"/>
    </source>
</evidence>
<dbReference type="PROSITE" id="PS50005">
    <property type="entry name" value="TPR"/>
    <property type="match status" value="1"/>
</dbReference>
<dbReference type="InterPro" id="IPR050736">
    <property type="entry name" value="Sensor_HK_Regulatory"/>
</dbReference>
<dbReference type="SUPFAM" id="SSF55874">
    <property type="entry name" value="ATPase domain of HSP90 chaperone/DNA topoisomerase II/histidine kinase"/>
    <property type="match status" value="1"/>
</dbReference>
<evidence type="ECO:0000256" key="7">
    <source>
        <dbReference type="PROSITE-ProRule" id="PRU00339"/>
    </source>
</evidence>
<keyword evidence="5 11" id="KW-0418">Kinase</keyword>
<dbReference type="RefSeq" id="WP_307187990.1">
    <property type="nucleotide sequence ID" value="NZ_JAUTBA010000001.1"/>
</dbReference>
<evidence type="ECO:0000313" key="12">
    <source>
        <dbReference type="Proteomes" id="UP001244640"/>
    </source>
</evidence>
<dbReference type="Pfam" id="PF02518">
    <property type="entry name" value="HATPase_c"/>
    <property type="match status" value="1"/>
</dbReference>
<keyword evidence="12" id="KW-1185">Reference proteome</keyword>
<dbReference type="EMBL" id="JAUTBA010000001">
    <property type="protein sequence ID" value="MDQ1152790.1"/>
    <property type="molecule type" value="Genomic_DNA"/>
</dbReference>
<dbReference type="InterPro" id="IPR005467">
    <property type="entry name" value="His_kinase_dom"/>
</dbReference>
<keyword evidence="8" id="KW-0175">Coiled coil</keyword>
<dbReference type="SUPFAM" id="SSF48452">
    <property type="entry name" value="TPR-like"/>
    <property type="match status" value="2"/>
</dbReference>
<evidence type="ECO:0000256" key="3">
    <source>
        <dbReference type="ARBA" id="ARBA00022553"/>
    </source>
</evidence>
<dbReference type="InterPro" id="IPR019734">
    <property type="entry name" value="TPR_rpt"/>
</dbReference>
<dbReference type="Gene3D" id="1.25.40.10">
    <property type="entry name" value="Tetratricopeptide repeat domain"/>
    <property type="match status" value="1"/>
</dbReference>
<comment type="catalytic activity">
    <reaction evidence="1">
        <text>ATP + protein L-histidine = ADP + protein N-phospho-L-histidine.</text>
        <dbReference type="EC" id="2.7.13.3"/>
    </reaction>
</comment>
<dbReference type="InterPro" id="IPR004358">
    <property type="entry name" value="Sig_transdc_His_kin-like_C"/>
</dbReference>
<evidence type="ECO:0000256" key="6">
    <source>
        <dbReference type="ARBA" id="ARBA00023012"/>
    </source>
</evidence>
<reference evidence="11 12" key="1">
    <citation type="submission" date="2023-07" db="EMBL/GenBank/DDBJ databases">
        <title>Functional and genomic diversity of the sorghum phyllosphere microbiome.</title>
        <authorList>
            <person name="Shade A."/>
        </authorList>
    </citation>
    <scope>NUCLEOTIDE SEQUENCE [LARGE SCALE GENOMIC DNA]</scope>
    <source>
        <strain evidence="11 12">SORGH_AS_0892</strain>
    </source>
</reference>
<name>A0ABU0UD54_9SPHI</name>
<feature type="domain" description="Histidine kinase" evidence="10">
    <location>
        <begin position="429"/>
        <end position="646"/>
    </location>
</feature>
<dbReference type="Gene3D" id="1.10.287.130">
    <property type="match status" value="1"/>
</dbReference>
<evidence type="ECO:0000256" key="8">
    <source>
        <dbReference type="SAM" id="Coils"/>
    </source>
</evidence>
<evidence type="ECO:0000256" key="1">
    <source>
        <dbReference type="ARBA" id="ARBA00000085"/>
    </source>
</evidence>
<keyword evidence="9" id="KW-0812">Transmembrane</keyword>
<dbReference type="InterPro" id="IPR003594">
    <property type="entry name" value="HATPase_dom"/>
</dbReference>
<dbReference type="SMART" id="SM00387">
    <property type="entry name" value="HATPase_c"/>
    <property type="match status" value="1"/>
</dbReference>
<evidence type="ECO:0000256" key="4">
    <source>
        <dbReference type="ARBA" id="ARBA00022679"/>
    </source>
</evidence>
<dbReference type="InterPro" id="IPR003661">
    <property type="entry name" value="HisK_dim/P_dom"/>
</dbReference>
<keyword evidence="7" id="KW-0802">TPR repeat</keyword>
<dbReference type="SMART" id="SM00028">
    <property type="entry name" value="TPR"/>
    <property type="match status" value="3"/>
</dbReference>